<keyword evidence="2" id="KW-1185">Reference proteome</keyword>
<dbReference type="EMBL" id="JAUEPP010000008">
    <property type="protein sequence ID" value="KAK3338311.1"/>
    <property type="molecule type" value="Genomic_DNA"/>
</dbReference>
<evidence type="ECO:0000313" key="2">
    <source>
        <dbReference type="Proteomes" id="UP001278500"/>
    </source>
</evidence>
<protein>
    <submittedName>
        <fullName evidence="1">Uncharacterized protein</fullName>
    </submittedName>
</protein>
<dbReference type="GeneID" id="87866363"/>
<name>A0AAE0MMR6_9PEZI</name>
<proteinExistence type="predicted"/>
<dbReference type="AlphaFoldDB" id="A0AAE0MMR6"/>
<dbReference type="RefSeq" id="XP_062677762.1">
    <property type="nucleotide sequence ID" value="XM_062829209.1"/>
</dbReference>
<organism evidence="1 2">
    <name type="scientific">Neurospora tetraspora</name>
    <dbReference type="NCBI Taxonomy" id="94610"/>
    <lineage>
        <taxon>Eukaryota</taxon>
        <taxon>Fungi</taxon>
        <taxon>Dikarya</taxon>
        <taxon>Ascomycota</taxon>
        <taxon>Pezizomycotina</taxon>
        <taxon>Sordariomycetes</taxon>
        <taxon>Sordariomycetidae</taxon>
        <taxon>Sordariales</taxon>
        <taxon>Sordariaceae</taxon>
        <taxon>Neurospora</taxon>
    </lineage>
</organism>
<sequence length="279" mass="32035">MSDERATSSSTADAAMSVQPAIQAFRLRALPVEIQLQIYRDAWTLALPDENNPKAWFSEGSPRSLQLREQLSAISAMGAMSREMRSHVYAEFFSRTQAYITTDRRISTARRMVDDFCLRKIMGISPLLREQLQHVCLVLCHGSGVTDGSQGPSRGKRALMWLASLKRLKTLDVVFDLVVGNLGPGPMIHIGDDGTVIETWPFRSPFLDVEDIRRLPKLDKWLRDERAFSWEETPQLKELKEEFEKLAPASEDTEQRRYKFDQHIGVRDEYDWPSRSYQI</sequence>
<evidence type="ECO:0000313" key="1">
    <source>
        <dbReference type="EMBL" id="KAK3338311.1"/>
    </source>
</evidence>
<accession>A0AAE0MMR6</accession>
<reference evidence="1" key="2">
    <citation type="submission" date="2023-06" db="EMBL/GenBank/DDBJ databases">
        <authorList>
            <consortium name="Lawrence Berkeley National Laboratory"/>
            <person name="Haridas S."/>
            <person name="Hensen N."/>
            <person name="Bonometti L."/>
            <person name="Westerberg I."/>
            <person name="Brannstrom I.O."/>
            <person name="Guillou S."/>
            <person name="Cros-Aarteil S."/>
            <person name="Calhoun S."/>
            <person name="Kuo A."/>
            <person name="Mondo S."/>
            <person name="Pangilinan J."/>
            <person name="Riley R."/>
            <person name="Labutti K."/>
            <person name="Andreopoulos B."/>
            <person name="Lipzen A."/>
            <person name="Chen C."/>
            <person name="Yanf M."/>
            <person name="Daum C."/>
            <person name="Ng V."/>
            <person name="Clum A."/>
            <person name="Steindorff A."/>
            <person name="Ohm R."/>
            <person name="Martin F."/>
            <person name="Silar P."/>
            <person name="Natvig D."/>
            <person name="Lalanne C."/>
            <person name="Gautier V."/>
            <person name="Ament-Velasquez S.L."/>
            <person name="Kruys A."/>
            <person name="Hutchinson M.I."/>
            <person name="Powell A.J."/>
            <person name="Barry K."/>
            <person name="Miller A.N."/>
            <person name="Grigoriev I.V."/>
            <person name="Debuchy R."/>
            <person name="Gladieux P."/>
            <person name="Thoren M.H."/>
            <person name="Johannesson H."/>
        </authorList>
    </citation>
    <scope>NUCLEOTIDE SEQUENCE</scope>
    <source>
        <strain evidence="1">CBS 560.94</strain>
    </source>
</reference>
<dbReference type="Proteomes" id="UP001278500">
    <property type="component" value="Unassembled WGS sequence"/>
</dbReference>
<gene>
    <name evidence="1" type="ORF">B0H65DRAFT_542666</name>
</gene>
<comment type="caution">
    <text evidence="1">The sequence shown here is derived from an EMBL/GenBank/DDBJ whole genome shotgun (WGS) entry which is preliminary data.</text>
</comment>
<reference evidence="1" key="1">
    <citation type="journal article" date="2023" name="Mol. Phylogenet. Evol.">
        <title>Genome-scale phylogeny and comparative genomics of the fungal order Sordariales.</title>
        <authorList>
            <person name="Hensen N."/>
            <person name="Bonometti L."/>
            <person name="Westerberg I."/>
            <person name="Brannstrom I.O."/>
            <person name="Guillou S."/>
            <person name="Cros-Aarteil S."/>
            <person name="Calhoun S."/>
            <person name="Haridas S."/>
            <person name="Kuo A."/>
            <person name="Mondo S."/>
            <person name="Pangilinan J."/>
            <person name="Riley R."/>
            <person name="LaButti K."/>
            <person name="Andreopoulos B."/>
            <person name="Lipzen A."/>
            <person name="Chen C."/>
            <person name="Yan M."/>
            <person name="Daum C."/>
            <person name="Ng V."/>
            <person name="Clum A."/>
            <person name="Steindorff A."/>
            <person name="Ohm R.A."/>
            <person name="Martin F."/>
            <person name="Silar P."/>
            <person name="Natvig D.O."/>
            <person name="Lalanne C."/>
            <person name="Gautier V."/>
            <person name="Ament-Velasquez S.L."/>
            <person name="Kruys A."/>
            <person name="Hutchinson M.I."/>
            <person name="Powell A.J."/>
            <person name="Barry K."/>
            <person name="Miller A.N."/>
            <person name="Grigoriev I.V."/>
            <person name="Debuchy R."/>
            <person name="Gladieux P."/>
            <person name="Hiltunen Thoren M."/>
            <person name="Johannesson H."/>
        </authorList>
    </citation>
    <scope>NUCLEOTIDE SEQUENCE</scope>
    <source>
        <strain evidence="1">CBS 560.94</strain>
    </source>
</reference>